<dbReference type="Proteomes" id="UP000325003">
    <property type="component" value="Unassembled WGS sequence"/>
</dbReference>
<dbReference type="GO" id="GO:0004556">
    <property type="term" value="F:alpha-amylase activity"/>
    <property type="evidence" value="ECO:0007669"/>
    <property type="project" value="UniProtKB-EC"/>
</dbReference>
<dbReference type="EC" id="3.2.1.1" evidence="2"/>
<sequence length="652" mass="68649">MPRGLRAGRAPVFGLALVLAVIVSLFAVLPAHAAGGTLHGVLKTPDGQPSTYFRVDLYQADGPDTWHLALTRTVTSWDNLDPGEFNITGIPAGTYRACFRTAYDDLYEWAEAGGIGCWKGAYDIRGGVDVAITEGVTTELTPRLPAETAVHGTITGQGSAAVAAYVMPYRRAPDGTWETRRGTQAEADGSFTITDLDPGTYRFCLSGVPRAFIPECWRDATDLASATELVLRPGADPAIAFRLARRASIAGTVTLPPGSTEPTYVSIARYRNNRWETTDYGTVGGDGRYTIAGLDADTYRLCVSGYDIVTGCWQQGSSFDDATDVVVTTGEARTGIDLSPGPAGFVTGNFPSMYLGAEGYPVPTAYREVDGEWVATATGDSVPTGVGSDWEYRMGQLPTGRYVICVHHEAPEFVPAFPQTCLGDSPSPRGGEPIDVVAGQTTSGVDIVTDRAGEIRGQVTGATAPVRVDLYTRSGRVALSRMTDPEGFYRFRELPRGDYRVGFHRETATSPFAAEFWRNKTDGVGLGAATPITVDGDVTGGIRAVLDAGATITGRLIDSTATPIAGCKVQARARNGSLAARTAVTAPNGTFSIGGLSTASYVVVVPAVCTGGPARYFDAASVGRLTTLLKNADLVATVLGGTVALPAALRVP</sequence>
<dbReference type="GO" id="GO:0005975">
    <property type="term" value="P:carbohydrate metabolic process"/>
    <property type="evidence" value="ECO:0007669"/>
    <property type="project" value="UniProtKB-ARBA"/>
</dbReference>
<reference evidence="5 6" key="1">
    <citation type="submission" date="2019-09" db="EMBL/GenBank/DDBJ databases">
        <title>Nocardioides panacisoli sp. nov., isolated from the soil of a ginseng field.</title>
        <authorList>
            <person name="Cho C."/>
        </authorList>
    </citation>
    <scope>NUCLEOTIDE SEQUENCE [LARGE SCALE GENOMIC DNA]</scope>
    <source>
        <strain evidence="5 6">BN130099</strain>
    </source>
</reference>
<evidence type="ECO:0000256" key="3">
    <source>
        <dbReference type="ARBA" id="ARBA00030238"/>
    </source>
</evidence>
<feature type="signal peptide" evidence="4">
    <location>
        <begin position="1"/>
        <end position="33"/>
    </location>
</feature>
<reference evidence="5 6" key="2">
    <citation type="submission" date="2019-09" db="EMBL/GenBank/DDBJ databases">
        <authorList>
            <person name="Jin C."/>
        </authorList>
    </citation>
    <scope>NUCLEOTIDE SEQUENCE [LARGE SCALE GENOMIC DNA]</scope>
    <source>
        <strain evidence="5 6">BN130099</strain>
    </source>
</reference>
<evidence type="ECO:0000313" key="5">
    <source>
        <dbReference type="EMBL" id="KAA1415809.1"/>
    </source>
</evidence>
<gene>
    <name evidence="5" type="ORF">F0U44_19375</name>
</gene>
<dbReference type="EMBL" id="VUJV01000008">
    <property type="protein sequence ID" value="KAA1415809.1"/>
    <property type="molecule type" value="Genomic_DNA"/>
</dbReference>
<organism evidence="5 6">
    <name type="scientific">Nocardioides humilatus</name>
    <dbReference type="NCBI Taxonomy" id="2607660"/>
    <lineage>
        <taxon>Bacteria</taxon>
        <taxon>Bacillati</taxon>
        <taxon>Actinomycetota</taxon>
        <taxon>Actinomycetes</taxon>
        <taxon>Propionibacteriales</taxon>
        <taxon>Nocardioidaceae</taxon>
        <taxon>Nocardioides</taxon>
    </lineage>
</organism>
<evidence type="ECO:0000256" key="4">
    <source>
        <dbReference type="SAM" id="SignalP"/>
    </source>
</evidence>
<accession>A0A5B1L7V2</accession>
<evidence type="ECO:0000256" key="1">
    <source>
        <dbReference type="ARBA" id="ARBA00000548"/>
    </source>
</evidence>
<dbReference type="InterPro" id="IPR013783">
    <property type="entry name" value="Ig-like_fold"/>
</dbReference>
<evidence type="ECO:0000313" key="6">
    <source>
        <dbReference type="Proteomes" id="UP000325003"/>
    </source>
</evidence>
<dbReference type="AlphaFoldDB" id="A0A5B1L7V2"/>
<proteinExistence type="predicted"/>
<dbReference type="Pfam" id="PF13620">
    <property type="entry name" value="CarboxypepD_reg"/>
    <property type="match status" value="1"/>
</dbReference>
<name>A0A5B1L7V2_9ACTN</name>
<feature type="chain" id="PRO_5022719755" description="alpha-amylase" evidence="4">
    <location>
        <begin position="34"/>
        <end position="652"/>
    </location>
</feature>
<dbReference type="InterPro" id="IPR013784">
    <property type="entry name" value="Carb-bd-like_fold"/>
</dbReference>
<dbReference type="GO" id="GO:0030246">
    <property type="term" value="F:carbohydrate binding"/>
    <property type="evidence" value="ECO:0007669"/>
    <property type="project" value="InterPro"/>
</dbReference>
<comment type="catalytic activity">
    <reaction evidence="1">
        <text>Endohydrolysis of (1-&gt;4)-alpha-D-glucosidic linkages in polysaccharides containing three or more (1-&gt;4)-alpha-linked D-glucose units.</text>
        <dbReference type="EC" id="3.2.1.1"/>
    </reaction>
</comment>
<evidence type="ECO:0000256" key="2">
    <source>
        <dbReference type="ARBA" id="ARBA00012595"/>
    </source>
</evidence>
<dbReference type="Gene3D" id="2.60.40.10">
    <property type="entry name" value="Immunoglobulins"/>
    <property type="match status" value="1"/>
</dbReference>
<dbReference type="SUPFAM" id="SSF117074">
    <property type="entry name" value="Hypothetical protein PA1324"/>
    <property type="match status" value="1"/>
</dbReference>
<dbReference type="SUPFAM" id="SSF49452">
    <property type="entry name" value="Starch-binding domain-like"/>
    <property type="match status" value="1"/>
</dbReference>
<comment type="caution">
    <text evidence="5">The sequence shown here is derived from an EMBL/GenBank/DDBJ whole genome shotgun (WGS) entry which is preliminary data.</text>
</comment>
<dbReference type="RefSeq" id="WP_149730035.1">
    <property type="nucleotide sequence ID" value="NZ_VUJV01000008.1"/>
</dbReference>
<keyword evidence="6" id="KW-1185">Reference proteome</keyword>
<keyword evidence="4" id="KW-0732">Signal</keyword>
<protein>
    <recommendedName>
        <fullName evidence="2">alpha-amylase</fullName>
        <ecNumber evidence="2">3.2.1.1</ecNumber>
    </recommendedName>
    <alternativeName>
        <fullName evidence="3">1,4-alpha-D-glucan glucanohydrolase</fullName>
    </alternativeName>
</protein>